<keyword evidence="1" id="KW-0812">Transmembrane</keyword>
<organism evidence="2 3">
    <name type="scientific">Kribbella orskensis</name>
    <dbReference type="NCBI Taxonomy" id="2512216"/>
    <lineage>
        <taxon>Bacteria</taxon>
        <taxon>Bacillati</taxon>
        <taxon>Actinomycetota</taxon>
        <taxon>Actinomycetes</taxon>
        <taxon>Propionibacteriales</taxon>
        <taxon>Kribbellaceae</taxon>
        <taxon>Kribbella</taxon>
    </lineage>
</organism>
<evidence type="ECO:0000256" key="1">
    <source>
        <dbReference type="SAM" id="Phobius"/>
    </source>
</evidence>
<keyword evidence="1" id="KW-0472">Membrane</keyword>
<sequence>MTLTPNRHGSPVSTGTSAATGTAPNLGVAAGRAVAVLRIAYGFTFLWAFVDKVFGLGFATKSGKGWLDGGNPTAGFLKGAEGPFAGFYHSLAGDFWVSPLFMIGLAGIGLALILGVALRLTAVAGTVLYLMMWSAALPPTTNPLIDDHIIGAITLVTLALLAAGRTWGLADRWNNLDIVRRYPWLR</sequence>
<dbReference type="EMBL" id="SLWM01000013">
    <property type="protein sequence ID" value="TCO17903.1"/>
    <property type="molecule type" value="Genomic_DNA"/>
</dbReference>
<proteinExistence type="predicted"/>
<feature type="transmembrane region" description="Helical" evidence="1">
    <location>
        <begin position="120"/>
        <end position="137"/>
    </location>
</feature>
<dbReference type="Proteomes" id="UP000295818">
    <property type="component" value="Unassembled WGS sequence"/>
</dbReference>
<reference evidence="2 3" key="1">
    <citation type="journal article" date="2015" name="Stand. Genomic Sci.">
        <title>Genomic Encyclopedia of Bacterial and Archaeal Type Strains, Phase III: the genomes of soil and plant-associated and newly described type strains.</title>
        <authorList>
            <person name="Whitman W.B."/>
            <person name="Woyke T."/>
            <person name="Klenk H.P."/>
            <person name="Zhou Y."/>
            <person name="Lilburn T.G."/>
            <person name="Beck B.J."/>
            <person name="De Vos P."/>
            <person name="Vandamme P."/>
            <person name="Eisen J.A."/>
            <person name="Garrity G."/>
            <person name="Hugenholtz P."/>
            <person name="Kyrpides N.C."/>
        </authorList>
    </citation>
    <scope>NUCLEOTIDE SEQUENCE [LARGE SCALE GENOMIC DNA]</scope>
    <source>
        <strain evidence="2 3">VKM Ac-2538</strain>
    </source>
</reference>
<feature type="transmembrane region" description="Helical" evidence="1">
    <location>
        <begin position="95"/>
        <end position="113"/>
    </location>
</feature>
<keyword evidence="3" id="KW-1185">Reference proteome</keyword>
<dbReference type="RefSeq" id="WP_132192129.1">
    <property type="nucleotide sequence ID" value="NZ_SLWM01000013.1"/>
</dbReference>
<comment type="caution">
    <text evidence="2">The sequence shown here is derived from an EMBL/GenBank/DDBJ whole genome shotgun (WGS) entry which is preliminary data.</text>
</comment>
<accession>A0ABY2BEK3</accession>
<protein>
    <submittedName>
        <fullName evidence="2">Thiosulfate dehydrogenase [quinone] large subunit</fullName>
    </submittedName>
</protein>
<name>A0ABY2BEK3_9ACTN</name>
<feature type="transmembrane region" description="Helical" evidence="1">
    <location>
        <begin position="149"/>
        <end position="170"/>
    </location>
</feature>
<gene>
    <name evidence="2" type="ORF">EV644_113133</name>
</gene>
<evidence type="ECO:0000313" key="2">
    <source>
        <dbReference type="EMBL" id="TCO17903.1"/>
    </source>
</evidence>
<evidence type="ECO:0000313" key="3">
    <source>
        <dbReference type="Proteomes" id="UP000295818"/>
    </source>
</evidence>
<keyword evidence="1" id="KW-1133">Transmembrane helix</keyword>